<dbReference type="NCBIfam" id="TIGR01133">
    <property type="entry name" value="murG"/>
    <property type="match status" value="1"/>
</dbReference>
<dbReference type="OrthoDB" id="9808936at2"/>
<keyword evidence="6 10" id="KW-0573">Peptidoglycan synthesis</keyword>
<evidence type="ECO:0000256" key="2">
    <source>
        <dbReference type="ARBA" id="ARBA00022618"/>
    </source>
</evidence>
<feature type="region of interest" description="Disordered" evidence="11">
    <location>
        <begin position="1"/>
        <end position="43"/>
    </location>
</feature>
<feature type="binding site" evidence="10">
    <location>
        <begin position="60"/>
        <end position="62"/>
    </location>
    <ligand>
        <name>UDP-N-acetyl-alpha-D-glucosamine</name>
        <dbReference type="ChEBI" id="CHEBI:57705"/>
    </ligand>
</feature>
<evidence type="ECO:0000259" key="12">
    <source>
        <dbReference type="Pfam" id="PF03033"/>
    </source>
</evidence>
<dbReference type="InterPro" id="IPR007235">
    <property type="entry name" value="Glyco_trans_28_C"/>
</dbReference>
<dbReference type="Proteomes" id="UP000239326">
    <property type="component" value="Chromosome"/>
</dbReference>
<feature type="domain" description="Glycosyl transferase family 28 C-terminal" evidence="13">
    <location>
        <begin position="230"/>
        <end position="384"/>
    </location>
</feature>
<dbReference type="RefSeq" id="WP_106445640.1">
    <property type="nucleotide sequence ID" value="NZ_CP027669.1"/>
</dbReference>
<keyword evidence="4 10" id="KW-0808">Transferase</keyword>
<keyword evidence="1 10" id="KW-1003">Cell membrane</keyword>
<keyword evidence="5 10" id="KW-0133">Cell shape</keyword>
<comment type="subcellular location">
    <subcellularLocation>
        <location evidence="10">Cell membrane</location>
        <topology evidence="10">Peripheral membrane protein</topology>
        <orientation evidence="10">Cytoplasmic side</orientation>
    </subcellularLocation>
</comment>
<keyword evidence="3 10" id="KW-0328">Glycosyltransferase</keyword>
<feature type="binding site" evidence="10">
    <location>
        <position position="290"/>
    </location>
    <ligand>
        <name>UDP-N-acetyl-alpha-D-glucosamine</name>
        <dbReference type="ChEBI" id="CHEBI:57705"/>
    </ligand>
</feature>
<dbReference type="GO" id="GO:0051991">
    <property type="term" value="F:UDP-N-acetyl-D-glucosamine:N-acetylmuramoyl-L-alanyl-D-glutamyl-meso-2,6-diaminopimelyl-D-alanyl-D-alanine-diphosphoundecaprenol 4-beta-N-acetylglucosaminlytransferase activity"/>
    <property type="evidence" value="ECO:0007669"/>
    <property type="project" value="RHEA"/>
</dbReference>
<feature type="compositionally biased region" description="Basic residues" evidence="11">
    <location>
        <begin position="1"/>
        <end position="18"/>
    </location>
</feature>
<comment type="catalytic activity">
    <reaction evidence="10">
        <text>di-trans,octa-cis-undecaprenyl diphospho-N-acetyl-alpha-D-muramoyl-L-alanyl-D-glutamyl-meso-2,6-diaminopimeloyl-D-alanyl-D-alanine + UDP-N-acetyl-alpha-D-glucosamine = di-trans,octa-cis-undecaprenyl diphospho-[N-acetyl-alpha-D-glucosaminyl-(1-&gt;4)]-N-acetyl-alpha-D-muramoyl-L-alanyl-D-glutamyl-meso-2,6-diaminopimeloyl-D-alanyl-D-alanine + UDP + H(+)</text>
        <dbReference type="Rhea" id="RHEA:31227"/>
        <dbReference type="ChEBI" id="CHEBI:15378"/>
        <dbReference type="ChEBI" id="CHEBI:57705"/>
        <dbReference type="ChEBI" id="CHEBI:58223"/>
        <dbReference type="ChEBI" id="CHEBI:61387"/>
        <dbReference type="ChEBI" id="CHEBI:61388"/>
        <dbReference type="EC" id="2.4.1.227"/>
    </reaction>
</comment>
<dbReference type="GO" id="GO:0008360">
    <property type="term" value="P:regulation of cell shape"/>
    <property type="evidence" value="ECO:0007669"/>
    <property type="project" value="UniProtKB-KW"/>
</dbReference>
<accession>A0A2S0MXN4</accession>
<dbReference type="Pfam" id="PF04101">
    <property type="entry name" value="Glyco_tran_28_C"/>
    <property type="match status" value="1"/>
</dbReference>
<dbReference type="SUPFAM" id="SSF53756">
    <property type="entry name" value="UDP-Glycosyltransferase/glycogen phosphorylase"/>
    <property type="match status" value="1"/>
</dbReference>
<evidence type="ECO:0000259" key="13">
    <source>
        <dbReference type="Pfam" id="PF04101"/>
    </source>
</evidence>
<dbReference type="CDD" id="cd03785">
    <property type="entry name" value="GT28_MurG"/>
    <property type="match status" value="1"/>
</dbReference>
<gene>
    <name evidence="10 14" type="primary">murG</name>
    <name evidence="14" type="ORF">C6571_04535</name>
</gene>
<evidence type="ECO:0000256" key="4">
    <source>
        <dbReference type="ARBA" id="ARBA00022679"/>
    </source>
</evidence>
<comment type="similarity">
    <text evidence="10">Belongs to the glycosyltransferase 28 family. MurG subfamily.</text>
</comment>
<dbReference type="Pfam" id="PF03033">
    <property type="entry name" value="Glyco_transf_28"/>
    <property type="match status" value="1"/>
</dbReference>
<dbReference type="InterPro" id="IPR006009">
    <property type="entry name" value="GlcNAc_MurG"/>
</dbReference>
<feature type="binding site" evidence="10">
    <location>
        <position position="172"/>
    </location>
    <ligand>
        <name>UDP-N-acetyl-alpha-D-glucosamine</name>
        <dbReference type="ChEBI" id="CHEBI:57705"/>
    </ligand>
</feature>
<dbReference type="Gene3D" id="3.40.50.2000">
    <property type="entry name" value="Glycogen Phosphorylase B"/>
    <property type="match status" value="2"/>
</dbReference>
<keyword evidence="15" id="KW-1185">Reference proteome</keyword>
<name>A0A2S0MXN4_9BURK</name>
<evidence type="ECO:0000313" key="15">
    <source>
        <dbReference type="Proteomes" id="UP000239326"/>
    </source>
</evidence>
<feature type="binding site" evidence="10">
    <location>
        <position position="335"/>
    </location>
    <ligand>
        <name>UDP-N-acetyl-alpha-D-glucosamine</name>
        <dbReference type="ChEBI" id="CHEBI:57705"/>
    </ligand>
</feature>
<feature type="binding site" evidence="10">
    <location>
        <position position="236"/>
    </location>
    <ligand>
        <name>UDP-N-acetyl-alpha-D-glucosamine</name>
        <dbReference type="ChEBI" id="CHEBI:57705"/>
    </ligand>
</feature>
<feature type="binding site" evidence="10">
    <location>
        <position position="208"/>
    </location>
    <ligand>
        <name>UDP-N-acetyl-alpha-D-glucosamine</name>
        <dbReference type="ChEBI" id="CHEBI:57705"/>
    </ligand>
</feature>
<proteinExistence type="inferred from homology"/>
<evidence type="ECO:0000256" key="11">
    <source>
        <dbReference type="SAM" id="MobiDB-lite"/>
    </source>
</evidence>
<dbReference type="EC" id="2.4.1.227" evidence="10"/>
<keyword evidence="8 10" id="KW-0131">Cell cycle</keyword>
<dbReference type="GO" id="GO:0009252">
    <property type="term" value="P:peptidoglycan biosynthetic process"/>
    <property type="evidence" value="ECO:0007669"/>
    <property type="project" value="UniProtKB-UniRule"/>
</dbReference>
<dbReference type="KEGG" id="simp:C6571_04535"/>
<comment type="pathway">
    <text evidence="10">Cell wall biogenesis; peptidoglycan biosynthesis.</text>
</comment>
<dbReference type="EMBL" id="CP027669">
    <property type="protein sequence ID" value="AVO40649.1"/>
    <property type="molecule type" value="Genomic_DNA"/>
</dbReference>
<dbReference type="GO" id="GO:0071555">
    <property type="term" value="P:cell wall organization"/>
    <property type="evidence" value="ECO:0007669"/>
    <property type="project" value="UniProtKB-KW"/>
</dbReference>
<dbReference type="GO" id="GO:0005975">
    <property type="term" value="P:carbohydrate metabolic process"/>
    <property type="evidence" value="ECO:0007669"/>
    <property type="project" value="InterPro"/>
</dbReference>
<keyword evidence="7 10" id="KW-0472">Membrane</keyword>
<dbReference type="InterPro" id="IPR004276">
    <property type="entry name" value="GlycoTrans_28_N"/>
</dbReference>
<comment type="function">
    <text evidence="10">Cell wall formation. Catalyzes the transfer of a GlcNAc subunit on undecaprenyl-pyrophosphoryl-MurNAc-pentapeptide (lipid intermediate I) to form undecaprenyl-pyrophosphoryl-MurNAc-(pentapeptide)GlcNAc (lipid intermediate II).</text>
</comment>
<keyword evidence="2 10" id="KW-0132">Cell division</keyword>
<sequence>MTLHPPHSKPRRRVRSSRGRGQESVFQKTDVMPREEPLSAPTSVPVPVRQRTALVMAGGTGGHIFPGLALAEALRDRGWTVHWLGTPGSMEERIVTPKGFAFEAIEFSGVRGKGLMTLLRLPLRLLRACLQARAVVRRIQPDVVIGLGGYVTFPGGIAARLSKKPLVLHEQNSVPGMANKLLTRIATRVYTAFPNVLPGAHWVGNPLRRAFTKQRRPERRLAGREGPLRLLVVGGSLGAKALNDIVPKALAWIHADQRPIVTHQSGEAQIEALRLNYAAAGIEATLTPFIEDTAAAYADADLILCRAGASTVTEIAAVGAAAVFVPFPHAVDDHQTTNAQYLVKVGGGWLVQQSDLTVHRLAEMLQNMKRSELMEKAQKARTMKKIHATREIVAACERLTR</sequence>
<evidence type="ECO:0000256" key="3">
    <source>
        <dbReference type="ARBA" id="ARBA00022676"/>
    </source>
</evidence>
<dbReference type="PANTHER" id="PTHR21015:SF22">
    <property type="entry name" value="GLYCOSYLTRANSFERASE"/>
    <property type="match status" value="1"/>
</dbReference>
<feature type="domain" description="Glycosyltransferase family 28 N-terminal" evidence="12">
    <location>
        <begin position="54"/>
        <end position="191"/>
    </location>
</feature>
<keyword evidence="9 10" id="KW-0961">Cell wall biogenesis/degradation</keyword>
<dbReference type="GO" id="GO:0050511">
    <property type="term" value="F:undecaprenyldiphospho-muramoylpentapeptide beta-N-acetylglucosaminyltransferase activity"/>
    <property type="evidence" value="ECO:0007669"/>
    <property type="project" value="UniProtKB-UniRule"/>
</dbReference>
<evidence type="ECO:0000313" key="14">
    <source>
        <dbReference type="EMBL" id="AVO40649.1"/>
    </source>
</evidence>
<dbReference type="PANTHER" id="PTHR21015">
    <property type="entry name" value="UDP-N-ACETYLGLUCOSAMINE--N-ACETYLMURAMYL-(PENTAPEPTIDE) PYROPHOSPHORYL-UNDECAPRENOL N-ACETYLGLUCOSAMINE TRANSFERASE 1"/>
    <property type="match status" value="1"/>
</dbReference>
<evidence type="ECO:0000256" key="9">
    <source>
        <dbReference type="ARBA" id="ARBA00023316"/>
    </source>
</evidence>
<evidence type="ECO:0000256" key="10">
    <source>
        <dbReference type="HAMAP-Rule" id="MF_00033"/>
    </source>
</evidence>
<evidence type="ECO:0000256" key="7">
    <source>
        <dbReference type="ARBA" id="ARBA00023136"/>
    </source>
</evidence>
<evidence type="ECO:0000256" key="1">
    <source>
        <dbReference type="ARBA" id="ARBA00022475"/>
    </source>
</evidence>
<dbReference type="GO" id="GO:0051301">
    <property type="term" value="P:cell division"/>
    <property type="evidence" value="ECO:0007669"/>
    <property type="project" value="UniProtKB-KW"/>
</dbReference>
<evidence type="ECO:0000256" key="5">
    <source>
        <dbReference type="ARBA" id="ARBA00022960"/>
    </source>
</evidence>
<dbReference type="GO" id="GO:0005886">
    <property type="term" value="C:plasma membrane"/>
    <property type="evidence" value="ECO:0007669"/>
    <property type="project" value="UniProtKB-SubCell"/>
</dbReference>
<dbReference type="HAMAP" id="MF_00033">
    <property type="entry name" value="MurG"/>
    <property type="match status" value="1"/>
</dbReference>
<organism evidence="14 15">
    <name type="scientific">Simplicispira suum</name>
    <dbReference type="NCBI Taxonomy" id="2109915"/>
    <lineage>
        <taxon>Bacteria</taxon>
        <taxon>Pseudomonadati</taxon>
        <taxon>Pseudomonadota</taxon>
        <taxon>Betaproteobacteria</taxon>
        <taxon>Burkholderiales</taxon>
        <taxon>Comamonadaceae</taxon>
        <taxon>Simplicispira</taxon>
    </lineage>
</organism>
<protein>
    <recommendedName>
        <fullName evidence="10">UDP-N-acetylglucosamine--N-acetylmuramyl-(pentapeptide) pyrophosphoryl-undecaprenol N-acetylglucosamine transferase</fullName>
        <ecNumber evidence="10">2.4.1.227</ecNumber>
    </recommendedName>
    <alternativeName>
        <fullName evidence="10">Undecaprenyl-PP-MurNAc-pentapeptide-UDPGlcNAc GlcNAc transferase</fullName>
    </alternativeName>
</protein>
<reference evidence="14 15" key="1">
    <citation type="submission" date="2018-03" db="EMBL/GenBank/DDBJ databases">
        <title>Genome sequencing of Simplicispira sp.</title>
        <authorList>
            <person name="Kim S.-J."/>
            <person name="Heo J."/>
            <person name="Kwon S.-W."/>
        </authorList>
    </citation>
    <scope>NUCLEOTIDE SEQUENCE [LARGE SCALE GENOMIC DNA]</scope>
    <source>
        <strain evidence="14 15">SC1-8</strain>
    </source>
</reference>
<evidence type="ECO:0000256" key="8">
    <source>
        <dbReference type="ARBA" id="ARBA00023306"/>
    </source>
</evidence>
<comment type="caution">
    <text evidence="10">Lacks conserved residue(s) required for the propagation of feature annotation.</text>
</comment>
<evidence type="ECO:0000256" key="6">
    <source>
        <dbReference type="ARBA" id="ARBA00022984"/>
    </source>
</evidence>
<dbReference type="AlphaFoldDB" id="A0A2S0MXN4"/>
<dbReference type="UniPathway" id="UPA00219"/>